<dbReference type="EMBL" id="AE017126">
    <property type="protein sequence ID" value="AAQ00864.1"/>
    <property type="molecule type" value="Genomic_DNA"/>
</dbReference>
<dbReference type="PATRIC" id="fig|167539.5.peg.1922"/>
<proteinExistence type="predicted"/>
<accession>Q7TV88</accession>
<organism evidence="2 3">
    <name type="scientific">Prochlorococcus marinus (strain SARG / CCMP1375 / SS120)</name>
    <dbReference type="NCBI Taxonomy" id="167539"/>
    <lineage>
        <taxon>Bacteria</taxon>
        <taxon>Bacillati</taxon>
        <taxon>Cyanobacteriota</taxon>
        <taxon>Cyanophyceae</taxon>
        <taxon>Synechococcales</taxon>
        <taxon>Prochlorococcaceae</taxon>
        <taxon>Prochlorococcus</taxon>
    </lineage>
</organism>
<dbReference type="RefSeq" id="WP_011125969.1">
    <property type="nucleotide sequence ID" value="NC_005042.1"/>
</dbReference>
<name>Q7TV88_PROMA</name>
<dbReference type="GO" id="GO:0030435">
    <property type="term" value="P:sporulation resulting in formation of a cellular spore"/>
    <property type="evidence" value="ECO:0007669"/>
    <property type="project" value="InterPro"/>
</dbReference>
<evidence type="ECO:0000259" key="1">
    <source>
        <dbReference type="Pfam" id="PF08486"/>
    </source>
</evidence>
<dbReference type="Proteomes" id="UP000001420">
    <property type="component" value="Chromosome"/>
</dbReference>
<dbReference type="eggNOG" id="COG2385">
    <property type="taxonomic scope" value="Bacteria"/>
</dbReference>
<gene>
    <name evidence="2" type="primary">spoIID</name>
    <name evidence="2" type="ordered locus">Pro_1820</name>
</gene>
<dbReference type="Pfam" id="PF08486">
    <property type="entry name" value="SpoIID"/>
    <property type="match status" value="1"/>
</dbReference>
<dbReference type="OrthoDB" id="501259at2"/>
<sequence length="512" mass="57427">MYKAVLQRLFFYGCVFLLTGLDYESKANNVISSDSSFSTHWEVSKPLALKETKSLLVSLEPYLGREAFASSKAPLLKLVSADRPLLLKDSNGLVHKASEINIGWRNVQLKTPRFFIRKVIGPFASFESAQRISLLLEEDGVENFIAHPSEWEIWVSKDAKLPNGLQFNEVNQKVLQEVKPVLETGSGNYLLSGDVSIQAPDGLLWKGGLYSGEFLLKPDAYGTWTFIEKLPIEKYLRGVLPHEIGSASPSNALAAQAVLARTWAIANSHRFSIDGYHLCSDTQCQIYKDPAKANDAVIHAIKQTHGRVLNWNGKPINAVYHATNGGVSAAGYEAWAIADLPYLRTMLDGSIRWKRQFLLPIDEDTQVKRLLSKRDGAFGNNHRRFRWKRILKKEDFRKALNLSNSKKEFPQTIRVLERGPSGRVVALEIKGDTDDSQIILRLDAIRRTLRNLPSTLFIIEELEEGVWEFIGGGFGHGAGLSQAGAIDLALRGWNTTKILKYYYPGTTYESFK</sequence>
<dbReference type="HOGENOM" id="CLU_036694_0_0_3"/>
<dbReference type="STRING" id="167539.Pro_1820"/>
<dbReference type="EnsemblBacteria" id="AAQ00864">
    <property type="protein sequence ID" value="AAQ00864"/>
    <property type="gene ID" value="Pro_1820"/>
</dbReference>
<dbReference type="NCBIfam" id="TIGR02669">
    <property type="entry name" value="SpoIID_LytB"/>
    <property type="match status" value="1"/>
</dbReference>
<protein>
    <submittedName>
        <fullName evidence="2">SpoIID-like protein</fullName>
    </submittedName>
</protein>
<dbReference type="InterPro" id="IPR013693">
    <property type="entry name" value="SpoIID/LytB_N"/>
</dbReference>
<dbReference type="AlphaFoldDB" id="Q7TV88"/>
<reference evidence="2 3" key="1">
    <citation type="journal article" date="2003" name="Proc. Natl. Acad. Sci. U.S.A.">
        <title>Genome sequence of the cyanobacterium Prochlorococcus marinus SS120, a nearly minimal oxyphototrophic genome.</title>
        <authorList>
            <person name="Dufresne A."/>
            <person name="Salanoubat M."/>
            <person name="Partensky F."/>
            <person name="Artiguenave F."/>
            <person name="Axmann I.M."/>
            <person name="Barbe V."/>
            <person name="Duprat S."/>
            <person name="Galperin M.Y."/>
            <person name="Koonin E.V."/>
            <person name="Le Gall F."/>
            <person name="Makarova K.S."/>
            <person name="Ostrowski M."/>
            <person name="Oztas S."/>
            <person name="Robert C."/>
            <person name="Rogozin I.B."/>
            <person name="Scanlan D.J."/>
            <person name="Tandeau de Marsac N."/>
            <person name="Weissenbach J."/>
            <person name="Wincker P."/>
            <person name="Wolf Y.I."/>
            <person name="Hess W.R."/>
        </authorList>
    </citation>
    <scope>NUCLEOTIDE SEQUENCE [LARGE SCALE GENOMIC DNA]</scope>
    <source>
        <strain evidence="3">SARG / CCMP1375 / SS120</strain>
    </source>
</reference>
<dbReference type="InterPro" id="IPR013486">
    <property type="entry name" value="SpoIID/LytB"/>
</dbReference>
<evidence type="ECO:0000313" key="2">
    <source>
        <dbReference type="EMBL" id="AAQ00864.1"/>
    </source>
</evidence>
<keyword evidence="3" id="KW-1185">Reference proteome</keyword>
<dbReference type="KEGG" id="pma:Pro_1820"/>
<evidence type="ECO:0000313" key="3">
    <source>
        <dbReference type="Proteomes" id="UP000001420"/>
    </source>
</evidence>
<feature type="domain" description="Sporulation stage II protein D amidase enhancer LytB N-terminal" evidence="1">
    <location>
        <begin position="222"/>
        <end position="310"/>
    </location>
</feature>